<dbReference type="STRING" id="1527.SAMN04489757_12142"/>
<dbReference type="CDD" id="cd06267">
    <property type="entry name" value="PBP1_LacI_sugar_binding-like"/>
    <property type="match status" value="1"/>
</dbReference>
<dbReference type="Gene3D" id="3.40.50.2300">
    <property type="match status" value="2"/>
</dbReference>
<dbReference type="InterPro" id="IPR001387">
    <property type="entry name" value="Cro/C1-type_HTH"/>
</dbReference>
<evidence type="ECO:0000313" key="7">
    <source>
        <dbReference type="Proteomes" id="UP000198806"/>
    </source>
</evidence>
<feature type="domain" description="HTH lacI-type" evidence="4">
    <location>
        <begin position="2"/>
        <end position="57"/>
    </location>
</feature>
<gene>
    <name evidence="6" type="ORF">SAMN04489757_12142</name>
</gene>
<feature type="domain" description="HTH cro/C1-type" evidence="5">
    <location>
        <begin position="3"/>
        <end position="37"/>
    </location>
</feature>
<evidence type="ECO:0000259" key="5">
    <source>
        <dbReference type="PROSITE" id="PS50943"/>
    </source>
</evidence>
<reference evidence="6 7" key="1">
    <citation type="submission" date="2016-10" db="EMBL/GenBank/DDBJ databases">
        <authorList>
            <person name="de Groot N.N."/>
        </authorList>
    </citation>
    <scope>NUCLEOTIDE SEQUENCE [LARGE SCALE GENOMIC DNA]</scope>
    <source>
        <strain evidence="6 7">DSM 1283</strain>
    </source>
</reference>
<dbReference type="AlphaFoldDB" id="A0A1I5GPJ5"/>
<dbReference type="GO" id="GO:0000976">
    <property type="term" value="F:transcription cis-regulatory region binding"/>
    <property type="evidence" value="ECO:0007669"/>
    <property type="project" value="TreeGrafter"/>
</dbReference>
<evidence type="ECO:0000256" key="3">
    <source>
        <dbReference type="ARBA" id="ARBA00023163"/>
    </source>
</evidence>
<dbReference type="PROSITE" id="PS50943">
    <property type="entry name" value="HTH_CROC1"/>
    <property type="match status" value="1"/>
</dbReference>
<dbReference type="Proteomes" id="UP000198806">
    <property type="component" value="Unassembled WGS sequence"/>
</dbReference>
<keyword evidence="7" id="KW-1185">Reference proteome</keyword>
<dbReference type="EMBL" id="FOWD01000021">
    <property type="protein sequence ID" value="SFO37840.1"/>
    <property type="molecule type" value="Genomic_DNA"/>
</dbReference>
<keyword evidence="1" id="KW-0805">Transcription regulation</keyword>
<organism evidence="6 7">
    <name type="scientific">Anaerocolumna aminovalerica</name>
    <dbReference type="NCBI Taxonomy" id="1527"/>
    <lineage>
        <taxon>Bacteria</taxon>
        <taxon>Bacillati</taxon>
        <taxon>Bacillota</taxon>
        <taxon>Clostridia</taxon>
        <taxon>Lachnospirales</taxon>
        <taxon>Lachnospiraceae</taxon>
        <taxon>Anaerocolumna</taxon>
    </lineage>
</organism>
<name>A0A1I5GPJ5_9FIRM</name>
<dbReference type="PROSITE" id="PS50932">
    <property type="entry name" value="HTH_LACI_2"/>
    <property type="match status" value="1"/>
</dbReference>
<dbReference type="SUPFAM" id="SSF53822">
    <property type="entry name" value="Periplasmic binding protein-like I"/>
    <property type="match status" value="1"/>
</dbReference>
<dbReference type="OrthoDB" id="9796186at2"/>
<protein>
    <submittedName>
        <fullName evidence="6">Transcriptional regulator, LacI family</fullName>
    </submittedName>
</protein>
<proteinExistence type="predicted"/>
<dbReference type="PANTHER" id="PTHR30146:SF24">
    <property type="entry name" value="XYLOSE OPERON REGULATORY PROTEIN"/>
    <property type="match status" value="1"/>
</dbReference>
<dbReference type="Pfam" id="PF00356">
    <property type="entry name" value="LacI"/>
    <property type="match status" value="1"/>
</dbReference>
<dbReference type="SMART" id="SM00354">
    <property type="entry name" value="HTH_LACI"/>
    <property type="match status" value="1"/>
</dbReference>
<dbReference type="SUPFAM" id="SSF47413">
    <property type="entry name" value="lambda repressor-like DNA-binding domains"/>
    <property type="match status" value="1"/>
</dbReference>
<dbReference type="InterPro" id="IPR046335">
    <property type="entry name" value="LacI/GalR-like_sensor"/>
</dbReference>
<dbReference type="PRINTS" id="PR00036">
    <property type="entry name" value="HTHLACI"/>
</dbReference>
<dbReference type="InterPro" id="IPR000843">
    <property type="entry name" value="HTH_LacI"/>
</dbReference>
<dbReference type="InterPro" id="IPR010982">
    <property type="entry name" value="Lambda_DNA-bd_dom_sf"/>
</dbReference>
<dbReference type="PROSITE" id="PS00356">
    <property type="entry name" value="HTH_LACI_1"/>
    <property type="match status" value="1"/>
</dbReference>
<sequence length="341" mass="38076">MATLKDIAAEAGVSEMTVSNVINGKHKRVSEKTIQKINDLVKKYNYVPNFNARSLTSKSSKLIAIILSCKDSLCNYFTDPYLSELFGEIETLIRRNGYFTIIRSVSDQDMDNISYILKNWNIDGAIFLTYQEEPVINHILNTSPFPTVFIDSYVEPSSQALTVGINDYKGGYIATKYLIQNGHRKIAFAGPYSETNKIIAHRFNGYLTALQEAQIPFTDDMIIKTDTFYEDGLNLGRRIANHEFNCTAVFATADILAIGIINGAKCNGCFVPNNLSLVGFDGLHIGELITPMLTTISQNVKQKAEASVRLLLDSIESKNIEDPNITLDVELVPRQSCNQYQ</sequence>
<dbReference type="PANTHER" id="PTHR30146">
    <property type="entry name" value="LACI-RELATED TRANSCRIPTIONAL REPRESSOR"/>
    <property type="match status" value="1"/>
</dbReference>
<dbReference type="Pfam" id="PF13377">
    <property type="entry name" value="Peripla_BP_3"/>
    <property type="match status" value="1"/>
</dbReference>
<evidence type="ECO:0000313" key="6">
    <source>
        <dbReference type="EMBL" id="SFO37840.1"/>
    </source>
</evidence>
<keyword evidence="3" id="KW-0804">Transcription</keyword>
<dbReference type="CDD" id="cd01392">
    <property type="entry name" value="HTH_LacI"/>
    <property type="match status" value="1"/>
</dbReference>
<evidence type="ECO:0000256" key="2">
    <source>
        <dbReference type="ARBA" id="ARBA00023125"/>
    </source>
</evidence>
<keyword evidence="2" id="KW-0238">DNA-binding</keyword>
<dbReference type="InterPro" id="IPR028082">
    <property type="entry name" value="Peripla_BP_I"/>
</dbReference>
<dbReference type="Gene3D" id="1.10.260.40">
    <property type="entry name" value="lambda repressor-like DNA-binding domains"/>
    <property type="match status" value="1"/>
</dbReference>
<accession>A0A1I5GPJ5</accession>
<evidence type="ECO:0000259" key="4">
    <source>
        <dbReference type="PROSITE" id="PS50932"/>
    </source>
</evidence>
<dbReference type="RefSeq" id="WP_091687206.1">
    <property type="nucleotide sequence ID" value="NZ_BAABFM010000073.1"/>
</dbReference>
<dbReference type="GO" id="GO:0003700">
    <property type="term" value="F:DNA-binding transcription factor activity"/>
    <property type="evidence" value="ECO:0007669"/>
    <property type="project" value="TreeGrafter"/>
</dbReference>
<evidence type="ECO:0000256" key="1">
    <source>
        <dbReference type="ARBA" id="ARBA00023015"/>
    </source>
</evidence>